<feature type="transmembrane region" description="Helical" evidence="1">
    <location>
        <begin position="63"/>
        <end position="88"/>
    </location>
</feature>
<sequence>MKICKTSLLSAAKWLLMVTMLMLTYLPSTKITLALLPILILCSLVIVPAECFHYVIIGCLKHLIWWANLMLGIWVALGGLAFAATLGVRIACRII</sequence>
<feature type="transmembrane region" description="Helical" evidence="1">
    <location>
        <begin position="6"/>
        <end position="26"/>
    </location>
</feature>
<organism evidence="2 3">
    <name type="scientific">Fretibacterium fastidiosum</name>
    <dbReference type="NCBI Taxonomy" id="651822"/>
    <lineage>
        <taxon>Bacteria</taxon>
        <taxon>Thermotogati</taxon>
        <taxon>Synergistota</taxon>
        <taxon>Synergistia</taxon>
        <taxon>Synergistales</taxon>
        <taxon>Aminobacteriaceae</taxon>
        <taxon>Fretibacterium</taxon>
    </lineage>
</organism>
<keyword evidence="1" id="KW-0472">Membrane</keyword>
<evidence type="ECO:0000256" key="1">
    <source>
        <dbReference type="SAM" id="Phobius"/>
    </source>
</evidence>
<keyword evidence="1" id="KW-1133">Transmembrane helix</keyword>
<keyword evidence="3" id="KW-1185">Reference proteome</keyword>
<protein>
    <submittedName>
        <fullName evidence="2">Uncharacterized protein</fullName>
    </submittedName>
</protein>
<dbReference type="RefSeq" id="WP_015556735.1">
    <property type="nucleotide sequence ID" value="NC_021038.1"/>
</dbReference>
<reference evidence="3" key="1">
    <citation type="submission" date="2010-03" db="EMBL/GenBank/DDBJ databases">
        <title>The genome sequence of Synergistetes sp. SGP1.</title>
        <authorList>
            <consortium name="metaHIT consortium -- http://www.metahit.eu/"/>
            <person name="Pajon A."/>
            <person name="Turner K."/>
            <person name="Parkhill J."/>
            <person name="Wade W."/>
            <person name="Vartoukian S."/>
        </authorList>
    </citation>
    <scope>NUCLEOTIDE SEQUENCE [LARGE SCALE GENOMIC DNA]</scope>
    <source>
        <strain evidence="3">SGP1</strain>
    </source>
</reference>
<feature type="transmembrane region" description="Helical" evidence="1">
    <location>
        <begin position="33"/>
        <end position="57"/>
    </location>
</feature>
<proteinExistence type="predicted"/>
<gene>
    <name evidence="2" type="ORF">SY1_16040</name>
</gene>
<evidence type="ECO:0000313" key="2">
    <source>
        <dbReference type="EMBL" id="CBL28588.1"/>
    </source>
</evidence>
<keyword evidence="1" id="KW-0812">Transmembrane</keyword>
<dbReference type="KEGG" id="sbr:SY1_16040"/>
<dbReference type="AlphaFoldDB" id="A0AB94IXX3"/>
<accession>A0AB94IXX3</accession>
<evidence type="ECO:0000313" key="3">
    <source>
        <dbReference type="Proteomes" id="UP000008957"/>
    </source>
</evidence>
<dbReference type="EMBL" id="FP929056">
    <property type="protein sequence ID" value="CBL28588.1"/>
    <property type="molecule type" value="Genomic_DNA"/>
</dbReference>
<dbReference type="Proteomes" id="UP000008957">
    <property type="component" value="Chromosome"/>
</dbReference>
<reference evidence="2 3" key="2">
    <citation type="submission" date="2010-03" db="EMBL/GenBank/DDBJ databases">
        <authorList>
            <person name="Pajon A."/>
        </authorList>
    </citation>
    <scope>NUCLEOTIDE SEQUENCE [LARGE SCALE GENOMIC DNA]</scope>
    <source>
        <strain evidence="2 3">SGP1</strain>
    </source>
</reference>
<name>A0AB94IXX3_9BACT</name>